<dbReference type="AlphaFoldDB" id="A0A386AXI0"/>
<protein>
    <submittedName>
        <fullName evidence="1">Uncharacterized protein</fullName>
    </submittedName>
</protein>
<reference evidence="1" key="2">
    <citation type="journal article" date="2019" name="Mol. Phylogenet. Evol.">
        <title>Reassessment of the classification of bryopsidales (chlorophyta) based on chloroplast phylogenomic analyses.</title>
        <authorList>
            <person name="Cremen M.C."/>
            <person name="Leliaert F."/>
            <person name="West J."/>
            <person name="Lam D.W."/>
            <person name="Shimada S."/>
            <person name="Lopez-Bautista J.M."/>
            <person name="Verbruggen H."/>
        </authorList>
    </citation>
    <scope>NUCLEOTIDE SEQUENCE</scope>
</reference>
<evidence type="ECO:0000313" key="1">
    <source>
        <dbReference type="EMBL" id="AYC64064.1"/>
    </source>
</evidence>
<reference evidence="1" key="1">
    <citation type="submission" date="2018-07" db="EMBL/GenBank/DDBJ databases">
        <authorList>
            <person name="Quirk P.G."/>
            <person name="Krulwich T.A."/>
        </authorList>
    </citation>
    <scope>NUCLEOTIDE SEQUENCE</scope>
</reference>
<proteinExistence type="predicted"/>
<gene>
    <name evidence="1" type="primary">orf208</name>
</gene>
<sequence>MPDGLFYNSKVNVVSCIMIFTAHRPHPQYKQTYFGYYKDDGFVINRIEGRSGTRKMHRWDKIKQKWLANFLNKEDEPGLSVNKTVTAKDEWCAEAYMQTNDNWLTKNHFKNTLKHYSSFLFSNEFLDIASKESINQQNVKLDKTEWKWFKLDKYLFEITGCQKTSILELEDYKGCKSNGQYPYVTARTVDNGTYKFYDFYTEKMKVMF</sequence>
<name>A0A386AXI0_9CHLO</name>
<organism evidence="1">
    <name type="scientific">Halimeda micronesica</name>
    <dbReference type="NCBI Taxonomy" id="170426"/>
    <lineage>
        <taxon>Eukaryota</taxon>
        <taxon>Viridiplantae</taxon>
        <taxon>Chlorophyta</taxon>
        <taxon>core chlorophytes</taxon>
        <taxon>Ulvophyceae</taxon>
        <taxon>TCBD clade</taxon>
        <taxon>Bryopsidales</taxon>
        <taxon>Halimedineae</taxon>
        <taxon>Halimedaceae</taxon>
        <taxon>Halimedeae</taxon>
        <taxon>Halimeda</taxon>
    </lineage>
</organism>
<keyword evidence="1" id="KW-0934">Plastid</keyword>
<keyword evidence="1" id="KW-0150">Chloroplast</keyword>
<accession>A0A386AXI0</accession>
<dbReference type="EMBL" id="MH591088">
    <property type="protein sequence ID" value="AYC64064.1"/>
    <property type="molecule type" value="Genomic_DNA"/>
</dbReference>
<geneLocation type="chloroplast" evidence="1"/>